<evidence type="ECO:0000256" key="1">
    <source>
        <dbReference type="SAM" id="MobiDB-lite"/>
    </source>
</evidence>
<name>A0A6H5I262_9HYME</name>
<evidence type="ECO:0000313" key="3">
    <source>
        <dbReference type="Proteomes" id="UP000479190"/>
    </source>
</evidence>
<reference evidence="2 3" key="1">
    <citation type="submission" date="2020-02" db="EMBL/GenBank/DDBJ databases">
        <authorList>
            <person name="Ferguson B K."/>
        </authorList>
    </citation>
    <scope>NUCLEOTIDE SEQUENCE [LARGE SCALE GENOMIC DNA]</scope>
</reference>
<proteinExistence type="predicted"/>
<feature type="compositionally biased region" description="Basic and acidic residues" evidence="1">
    <location>
        <begin position="551"/>
        <end position="599"/>
    </location>
</feature>
<organism evidence="2 3">
    <name type="scientific">Trichogramma brassicae</name>
    <dbReference type="NCBI Taxonomy" id="86971"/>
    <lineage>
        <taxon>Eukaryota</taxon>
        <taxon>Metazoa</taxon>
        <taxon>Ecdysozoa</taxon>
        <taxon>Arthropoda</taxon>
        <taxon>Hexapoda</taxon>
        <taxon>Insecta</taxon>
        <taxon>Pterygota</taxon>
        <taxon>Neoptera</taxon>
        <taxon>Endopterygota</taxon>
        <taxon>Hymenoptera</taxon>
        <taxon>Apocrita</taxon>
        <taxon>Proctotrupomorpha</taxon>
        <taxon>Chalcidoidea</taxon>
        <taxon>Trichogrammatidae</taxon>
        <taxon>Trichogramma</taxon>
    </lineage>
</organism>
<keyword evidence="3" id="KW-1185">Reference proteome</keyword>
<accession>A0A6H5I262</accession>
<evidence type="ECO:0000313" key="2">
    <source>
        <dbReference type="EMBL" id="CAB0032138.1"/>
    </source>
</evidence>
<dbReference type="EMBL" id="CADCXV010000667">
    <property type="protein sequence ID" value="CAB0032138.1"/>
    <property type="molecule type" value="Genomic_DNA"/>
</dbReference>
<sequence>MARQRAVCARRALETRRYTLYEARPSTQQLPVLRAERRVCESELPYSAMHSRTRPVSRVGRDTRVYIHHTLYTRLYNINIISSRSSYAYKRCSRRGRDTTSVGASELQVRCGGELPTRYDELFGSRVLQHCLLPSSVVAPVRACALTGQRVQAQQRQRVIRLKSCRTFKIVLHCARAVCAAQGNSCSSCTCVGPGRAPIYEAQFLPSYSPAKEQKVTATLSVERAIVAALLVASNDESFFADTAGQKTMKEELDDTRHGGEYYNFDSVVFREGKNFETFPFYKSSYIVYPTIKRHYFAIISRPGSTIKVSDDSKLAAAAAATSACSCTLYIGTVATLQRRRICSINYELIHRRTHARAICDNTPSCLYEKYESGVHAHVSKGLPHYFILFDTIKYYNYVFFIKMTSHNIKRTRVAQKLPLRERMSQWWSKFKTDAKESANEIREKIVHFWNRVTGKEAEIAKEQLQELENRVKEIDQTYQTQLSTKVAEIENLKKVVAEREADAEKQSELEASLQAQIQELKKLREGAEDRLTEVNQLYHKLLANLKKKSEKKEEKEKIKDSERERKVKEERARRAEERRQKEERRLRHEERHQYRLYH</sequence>
<feature type="region of interest" description="Disordered" evidence="1">
    <location>
        <begin position="546"/>
        <end position="599"/>
    </location>
</feature>
<dbReference type="AlphaFoldDB" id="A0A6H5I262"/>
<protein>
    <submittedName>
        <fullName evidence="2">Uncharacterized protein</fullName>
    </submittedName>
</protein>
<gene>
    <name evidence="2" type="ORF">TBRA_LOCUS4085</name>
</gene>
<dbReference type="Proteomes" id="UP000479190">
    <property type="component" value="Unassembled WGS sequence"/>
</dbReference>
<dbReference type="OrthoDB" id="10539971at2759"/>